<sequence length="748" mass="81623">MADPPTMYANNAGSSLTLLTLSGATIIPDTAHAEELESGSQLGSLSLGEQVEPCVQSRLPLRESLGLTDLTTIIGGSILIIACVAFLSLLWFGHGDEPEAAGAPQIWRHIALKDWMSRTTYLVAVTITSLVLRSVVSFQVALCTSMTAALILEKRSARKSDVAYLSIARSVNDGPRRVAQLLFSSRSLSVLAYLELWLISLLALVMVALQFSSTLLLSDLHDYVVVGDQESRSIANFGAFTHINDSNMGINWGTDLTSPTYAVFGEERTTYNVTTAASGFSDTGLIRRGYLPFQGAEKRTSVRKYRGPTLVTNSRTVCVPPQIEGRFLADDSTYQELGVGHIVGNVDYGRSIRQALDGVGSLCTGNGCESVSFDCSVPGTESDNSTQSNICFIETVGRTSTFMSDFIIELPPSELLQYINMEGDPWSINSTMFLVFRSGLTITDWGEVTHEFPIPPARVNDEWSTIEVLDGRLLDISLCFVRFYIQPRYVSMIAQKPTHEPTIVWDGISQEHDTAAVSNFRLDPSATDLKTPEGISATILQRTILTKLTSNFNPNSFSGCIFCSDWSVPVLAEYALLFTDIIESTGRAAAALHSFFALHAATAYDSTLRAFDVSEVVEVVVTTSVRIPGPCSEHKCSGFISVTALLGVHLVIVAAITTLYVSQVRYSRLSNTWHAISQLMGNELEDVLSHADNAKDKSICKALKRDGQDNFVQLGLADGSTRVQVLKYTGGRQKPSEHKKSHRYNLHG</sequence>
<keyword evidence="2" id="KW-1185">Reference proteome</keyword>
<dbReference type="EMBL" id="JAPDGR010000832">
    <property type="protein sequence ID" value="KAJ2987177.1"/>
    <property type="molecule type" value="Genomic_DNA"/>
</dbReference>
<dbReference type="Proteomes" id="UP001143856">
    <property type="component" value="Unassembled WGS sequence"/>
</dbReference>
<evidence type="ECO:0000313" key="1">
    <source>
        <dbReference type="EMBL" id="KAJ2987177.1"/>
    </source>
</evidence>
<reference evidence="1" key="1">
    <citation type="submission" date="2022-10" db="EMBL/GenBank/DDBJ databases">
        <title>Genome Sequence of Xylaria curta.</title>
        <authorList>
            <person name="Buettner E."/>
        </authorList>
    </citation>
    <scope>NUCLEOTIDE SEQUENCE</scope>
    <source>
        <strain evidence="1">Babe10</strain>
    </source>
</reference>
<organism evidence="1 2">
    <name type="scientific">Xylaria curta</name>
    <dbReference type="NCBI Taxonomy" id="42375"/>
    <lineage>
        <taxon>Eukaryota</taxon>
        <taxon>Fungi</taxon>
        <taxon>Dikarya</taxon>
        <taxon>Ascomycota</taxon>
        <taxon>Pezizomycotina</taxon>
        <taxon>Sordariomycetes</taxon>
        <taxon>Xylariomycetidae</taxon>
        <taxon>Xylariales</taxon>
        <taxon>Xylariaceae</taxon>
        <taxon>Xylaria</taxon>
    </lineage>
</organism>
<evidence type="ECO:0000313" key="2">
    <source>
        <dbReference type="Proteomes" id="UP001143856"/>
    </source>
</evidence>
<protein>
    <submittedName>
        <fullName evidence="1">Uncharacterized protein</fullName>
    </submittedName>
</protein>
<name>A0ACC1P7R8_9PEZI</name>
<gene>
    <name evidence="1" type="ORF">NUW58_g4647</name>
</gene>
<comment type="caution">
    <text evidence="1">The sequence shown here is derived from an EMBL/GenBank/DDBJ whole genome shotgun (WGS) entry which is preliminary data.</text>
</comment>
<accession>A0ACC1P7R8</accession>
<proteinExistence type="predicted"/>